<evidence type="ECO:0000313" key="2">
    <source>
        <dbReference type="EMBL" id="KAG7160685.1"/>
    </source>
</evidence>
<comment type="caution">
    <text evidence="2">The sequence shown here is derived from an EMBL/GenBank/DDBJ whole genome shotgun (WGS) entry which is preliminary data.</text>
</comment>
<sequence length="67" mass="7394">MRKATDSQDEVNEINNSNNSDVEDDPASVGTLLQDPASNPRSDITQHNVLLSNSGSNFISDMLWTTW</sequence>
<gene>
    <name evidence="2" type="ORF">Hamer_G020255</name>
</gene>
<organism evidence="2 3">
    <name type="scientific">Homarus americanus</name>
    <name type="common">American lobster</name>
    <dbReference type="NCBI Taxonomy" id="6706"/>
    <lineage>
        <taxon>Eukaryota</taxon>
        <taxon>Metazoa</taxon>
        <taxon>Ecdysozoa</taxon>
        <taxon>Arthropoda</taxon>
        <taxon>Crustacea</taxon>
        <taxon>Multicrustacea</taxon>
        <taxon>Malacostraca</taxon>
        <taxon>Eumalacostraca</taxon>
        <taxon>Eucarida</taxon>
        <taxon>Decapoda</taxon>
        <taxon>Pleocyemata</taxon>
        <taxon>Astacidea</taxon>
        <taxon>Nephropoidea</taxon>
        <taxon>Nephropidae</taxon>
        <taxon>Homarus</taxon>
    </lineage>
</organism>
<dbReference type="AlphaFoldDB" id="A0A8J5MR09"/>
<name>A0A8J5MR09_HOMAM</name>
<reference evidence="2" key="1">
    <citation type="journal article" date="2021" name="Sci. Adv.">
        <title>The American lobster genome reveals insights on longevity, neural, and immune adaptations.</title>
        <authorList>
            <person name="Polinski J.M."/>
            <person name="Zimin A.V."/>
            <person name="Clark K.F."/>
            <person name="Kohn A.B."/>
            <person name="Sadowski N."/>
            <person name="Timp W."/>
            <person name="Ptitsyn A."/>
            <person name="Khanna P."/>
            <person name="Romanova D.Y."/>
            <person name="Williams P."/>
            <person name="Greenwood S.J."/>
            <person name="Moroz L.L."/>
            <person name="Walt D.R."/>
            <person name="Bodnar A.G."/>
        </authorList>
    </citation>
    <scope>NUCLEOTIDE SEQUENCE</scope>
    <source>
        <strain evidence="2">GMGI-L3</strain>
    </source>
</reference>
<protein>
    <submittedName>
        <fullName evidence="2">Uncharacterized protein</fullName>
    </submittedName>
</protein>
<evidence type="ECO:0000256" key="1">
    <source>
        <dbReference type="SAM" id="MobiDB-lite"/>
    </source>
</evidence>
<keyword evidence="3" id="KW-1185">Reference proteome</keyword>
<accession>A0A8J5MR09</accession>
<evidence type="ECO:0000313" key="3">
    <source>
        <dbReference type="Proteomes" id="UP000747542"/>
    </source>
</evidence>
<feature type="region of interest" description="Disordered" evidence="1">
    <location>
        <begin position="1"/>
        <end position="44"/>
    </location>
</feature>
<dbReference type="EMBL" id="JAHLQT010030990">
    <property type="protein sequence ID" value="KAG7160685.1"/>
    <property type="molecule type" value="Genomic_DNA"/>
</dbReference>
<dbReference type="Proteomes" id="UP000747542">
    <property type="component" value="Unassembled WGS sequence"/>
</dbReference>
<proteinExistence type="predicted"/>